<dbReference type="Proteomes" id="UP001732700">
    <property type="component" value="Chromosome 2A"/>
</dbReference>
<keyword evidence="2" id="KW-1185">Reference proteome</keyword>
<proteinExistence type="predicted"/>
<evidence type="ECO:0000313" key="2">
    <source>
        <dbReference type="Proteomes" id="UP001732700"/>
    </source>
</evidence>
<protein>
    <submittedName>
        <fullName evidence="1">Uncharacterized protein</fullName>
    </submittedName>
</protein>
<evidence type="ECO:0000313" key="1">
    <source>
        <dbReference type="EnsemblPlants" id="AVESA.00010b.r2.2AG0258060.1.CDS.1"/>
    </source>
</evidence>
<sequence length="246" mass="28603">MLHSSAIKGERTHCIRQIMLPHTCGTRTDTSRINSSWVAKKYEDEIRSDPSMCVTALMDAVLRDHGVEISKHMAYRAKNRALESVVGDEDAQFTRIKDYLQIVIDKDPGSRCHVTTVQPIPQKNISEVFNSYILKFRDKPIRTMIDSIRTKIMVRYATKREGVETVQWEITPTFAERLEWEKKNSRWWQDARAKKGLWQVTNMGRTYEVNLDERKCGCFKWDLTGIPCKTCCTCNHQCQRIPRGLC</sequence>
<dbReference type="EnsemblPlants" id="AVESA.00010b.r2.2AG0258060.1">
    <property type="protein sequence ID" value="AVESA.00010b.r2.2AG0258060.1.CDS.1"/>
    <property type="gene ID" value="AVESA.00010b.r2.2AG0258060"/>
</dbReference>
<name>A0ACD5UIJ1_AVESA</name>
<accession>A0ACD5UIJ1</accession>
<reference evidence="1" key="1">
    <citation type="submission" date="2021-05" db="EMBL/GenBank/DDBJ databases">
        <authorList>
            <person name="Scholz U."/>
            <person name="Mascher M."/>
            <person name="Fiebig A."/>
        </authorList>
    </citation>
    <scope>NUCLEOTIDE SEQUENCE [LARGE SCALE GENOMIC DNA]</scope>
</reference>
<organism evidence="1 2">
    <name type="scientific">Avena sativa</name>
    <name type="common">Oat</name>
    <dbReference type="NCBI Taxonomy" id="4498"/>
    <lineage>
        <taxon>Eukaryota</taxon>
        <taxon>Viridiplantae</taxon>
        <taxon>Streptophyta</taxon>
        <taxon>Embryophyta</taxon>
        <taxon>Tracheophyta</taxon>
        <taxon>Spermatophyta</taxon>
        <taxon>Magnoliopsida</taxon>
        <taxon>Liliopsida</taxon>
        <taxon>Poales</taxon>
        <taxon>Poaceae</taxon>
        <taxon>BOP clade</taxon>
        <taxon>Pooideae</taxon>
        <taxon>Poodae</taxon>
        <taxon>Poeae</taxon>
        <taxon>Poeae Chloroplast Group 1 (Aveneae type)</taxon>
        <taxon>Aveninae</taxon>
        <taxon>Avena</taxon>
    </lineage>
</organism>
<reference evidence="1" key="2">
    <citation type="submission" date="2025-09" db="UniProtKB">
        <authorList>
            <consortium name="EnsemblPlants"/>
        </authorList>
    </citation>
    <scope>IDENTIFICATION</scope>
</reference>